<dbReference type="InterPro" id="IPR013324">
    <property type="entry name" value="RNA_pol_sigma_r3/r4-like"/>
</dbReference>
<evidence type="ECO:0000256" key="2">
    <source>
        <dbReference type="ARBA" id="ARBA00023015"/>
    </source>
</evidence>
<feature type="compositionally biased region" description="Low complexity" evidence="6">
    <location>
        <begin position="266"/>
        <end position="285"/>
    </location>
</feature>
<evidence type="ECO:0000313" key="8">
    <source>
        <dbReference type="Proteomes" id="UP001596380"/>
    </source>
</evidence>
<keyword evidence="4" id="KW-0238">DNA-binding</keyword>
<comment type="similarity">
    <text evidence="1">Belongs to the sigma-70 factor family. ECF subfamily.</text>
</comment>
<feature type="region of interest" description="Disordered" evidence="6">
    <location>
        <begin position="264"/>
        <end position="302"/>
    </location>
</feature>
<dbReference type="SUPFAM" id="SSF88659">
    <property type="entry name" value="Sigma3 and sigma4 domains of RNA polymerase sigma factors"/>
    <property type="match status" value="1"/>
</dbReference>
<keyword evidence="5" id="KW-0804">Transcription</keyword>
<keyword evidence="3" id="KW-0731">Sigma factor</keyword>
<keyword evidence="2" id="KW-0805">Transcription regulation</keyword>
<gene>
    <name evidence="7" type="ORF">ACFQKB_07950</name>
</gene>
<dbReference type="InterPro" id="IPR013325">
    <property type="entry name" value="RNA_pol_sigma_r2"/>
</dbReference>
<evidence type="ECO:0000256" key="1">
    <source>
        <dbReference type="ARBA" id="ARBA00010641"/>
    </source>
</evidence>
<feature type="compositionally biased region" description="Pro residues" evidence="6">
    <location>
        <begin position="556"/>
        <end position="592"/>
    </location>
</feature>
<reference evidence="8" key="1">
    <citation type="journal article" date="2019" name="Int. J. Syst. Evol. Microbiol.">
        <title>The Global Catalogue of Microorganisms (GCM) 10K type strain sequencing project: providing services to taxonomists for standard genome sequencing and annotation.</title>
        <authorList>
            <consortium name="The Broad Institute Genomics Platform"/>
            <consortium name="The Broad Institute Genome Sequencing Center for Infectious Disease"/>
            <person name="Wu L."/>
            <person name="Ma J."/>
        </authorList>
    </citation>
    <scope>NUCLEOTIDE SEQUENCE [LARGE SCALE GENOMIC DNA]</scope>
    <source>
        <strain evidence="8">JCM 3369</strain>
    </source>
</reference>
<proteinExistence type="inferred from homology"/>
<feature type="region of interest" description="Disordered" evidence="6">
    <location>
        <begin position="333"/>
        <end position="362"/>
    </location>
</feature>
<evidence type="ECO:0000256" key="6">
    <source>
        <dbReference type="SAM" id="MobiDB-lite"/>
    </source>
</evidence>
<name>A0ABW2CGT6_9ACTN</name>
<comment type="caution">
    <text evidence="7">The sequence shown here is derived from an EMBL/GenBank/DDBJ whole genome shotgun (WGS) entry which is preliminary data.</text>
</comment>
<feature type="region of interest" description="Disordered" evidence="6">
    <location>
        <begin position="384"/>
        <end position="424"/>
    </location>
</feature>
<evidence type="ECO:0000256" key="3">
    <source>
        <dbReference type="ARBA" id="ARBA00023082"/>
    </source>
</evidence>
<feature type="compositionally biased region" description="Basic and acidic residues" evidence="6">
    <location>
        <begin position="405"/>
        <end position="414"/>
    </location>
</feature>
<dbReference type="InterPro" id="IPR036388">
    <property type="entry name" value="WH-like_DNA-bd_sf"/>
</dbReference>
<evidence type="ECO:0000313" key="7">
    <source>
        <dbReference type="EMBL" id="MFC6879695.1"/>
    </source>
</evidence>
<protein>
    <submittedName>
        <fullName evidence="7">RNA polymerase sigma factor</fullName>
    </submittedName>
</protein>
<evidence type="ECO:0000256" key="4">
    <source>
        <dbReference type="ARBA" id="ARBA00023125"/>
    </source>
</evidence>
<accession>A0ABW2CGT6</accession>
<dbReference type="EMBL" id="JBHSXS010000003">
    <property type="protein sequence ID" value="MFC6879695.1"/>
    <property type="molecule type" value="Genomic_DNA"/>
</dbReference>
<feature type="compositionally biased region" description="Low complexity" evidence="6">
    <location>
        <begin position="531"/>
        <end position="555"/>
    </location>
</feature>
<dbReference type="InterPro" id="IPR039425">
    <property type="entry name" value="RNA_pol_sigma-70-like"/>
</dbReference>
<dbReference type="PANTHER" id="PTHR43133">
    <property type="entry name" value="RNA POLYMERASE ECF-TYPE SIGMA FACTO"/>
    <property type="match status" value="1"/>
</dbReference>
<dbReference type="Gene3D" id="1.10.10.10">
    <property type="entry name" value="Winged helix-like DNA-binding domain superfamily/Winged helix DNA-binding domain"/>
    <property type="match status" value="1"/>
</dbReference>
<dbReference type="PANTHER" id="PTHR43133:SF8">
    <property type="entry name" value="RNA POLYMERASE SIGMA FACTOR HI_1459-RELATED"/>
    <property type="match status" value="1"/>
</dbReference>
<dbReference type="SUPFAM" id="SSF88946">
    <property type="entry name" value="Sigma2 domain of RNA polymerase sigma factors"/>
    <property type="match status" value="1"/>
</dbReference>
<feature type="compositionally biased region" description="Pro residues" evidence="6">
    <location>
        <begin position="516"/>
        <end position="530"/>
    </location>
</feature>
<evidence type="ECO:0000256" key="5">
    <source>
        <dbReference type="ARBA" id="ARBA00023163"/>
    </source>
</evidence>
<sequence>MNDHPLVEGLRARDPDAPIAVYAAYAERLYAYCWFQLRGRNAAQVALRDTFVVAEAHIDKLRHPDRFGPWLYAIARLECARRTPGRNQRPDLPVASHDQEDVDQRLMAWRAVLTLPPIARELLELRVRHQLSVPDLAAVFDLPLKEAQTRLDRAHAELETVLTAQVLAHQGPYGCERRAVLLGERRGDLTPRLSARLMAHAQECAVCGAFRPRAVSAAKVYGLLPQVVPPEGLRLRVMSCFLDPELVSYRLFVATRVTEFTSDGFPLQPRRPAAQSRAATPGRTGLLRRPRRQPGRRARRPGARTAVMAVLALILCGGGLTAVRVLLGSDNEDSGSTALGNGPKPSSPADIPQHHERDARSQGSRWVGVGQNLDAVPVSATFPLGTRASAAPPTALPSPPLPAEGRSDAERRVPSEPVPPQGTGMLEASPLYLDLANEADGAIELRAVGGPVPWHAFASGGVQVSQASGRLEAGTTTSVHVHVSRDARSQGEGSVVFTPGGVEVHVTWRPCDPGTGPGPEPGPGPNPTHPPTTQTPTPGSPHGTPGSDHPTSPSTPSNPAPPSPPTAPPPSTPSSPPPSPDPPPSTGTPPPSGGQSDPPSGDPPAATPEAARTSRGGRPAQGTDA</sequence>
<dbReference type="Gene3D" id="1.10.1740.10">
    <property type="match status" value="1"/>
</dbReference>
<feature type="region of interest" description="Disordered" evidence="6">
    <location>
        <begin position="506"/>
        <end position="625"/>
    </location>
</feature>
<organism evidence="7 8">
    <name type="scientific">Actinomadura yumaensis</name>
    <dbReference type="NCBI Taxonomy" id="111807"/>
    <lineage>
        <taxon>Bacteria</taxon>
        <taxon>Bacillati</taxon>
        <taxon>Actinomycetota</taxon>
        <taxon>Actinomycetes</taxon>
        <taxon>Streptosporangiales</taxon>
        <taxon>Thermomonosporaceae</taxon>
        <taxon>Actinomadura</taxon>
    </lineage>
</organism>
<keyword evidence="8" id="KW-1185">Reference proteome</keyword>
<dbReference type="RefSeq" id="WP_160821658.1">
    <property type="nucleotide sequence ID" value="NZ_JBHSXS010000003.1"/>
</dbReference>
<feature type="compositionally biased region" description="Basic residues" evidence="6">
    <location>
        <begin position="286"/>
        <end position="302"/>
    </location>
</feature>
<dbReference type="Proteomes" id="UP001596380">
    <property type="component" value="Unassembled WGS sequence"/>
</dbReference>
<dbReference type="PRINTS" id="PR01217">
    <property type="entry name" value="PRICHEXTENSN"/>
</dbReference>